<dbReference type="InterPro" id="IPR010982">
    <property type="entry name" value="Lambda_DNA-bd_dom_sf"/>
</dbReference>
<evidence type="ECO:0000256" key="1">
    <source>
        <dbReference type="ARBA" id="ARBA00023125"/>
    </source>
</evidence>
<comment type="caution">
    <text evidence="3">The sequence shown here is derived from an EMBL/GenBank/DDBJ whole genome shotgun (WGS) entry which is preliminary data.</text>
</comment>
<protein>
    <submittedName>
        <fullName evidence="3">DNA-binding protein</fullName>
    </submittedName>
</protein>
<dbReference type="EMBL" id="AVPE01000021">
    <property type="protein sequence ID" value="KGX89601.1"/>
    <property type="molecule type" value="Genomic_DNA"/>
</dbReference>
<keyword evidence="4" id="KW-1185">Reference proteome</keyword>
<feature type="domain" description="HTH cro/C1-type" evidence="2">
    <location>
        <begin position="7"/>
        <end position="61"/>
    </location>
</feature>
<dbReference type="Pfam" id="PF01381">
    <property type="entry name" value="HTH_3"/>
    <property type="match status" value="1"/>
</dbReference>
<name>A0A0A5G8Y0_9BACI</name>
<dbReference type="AlphaFoldDB" id="A0A0A5G8Y0"/>
<dbReference type="eggNOG" id="COG1813">
    <property type="taxonomic scope" value="Bacteria"/>
</dbReference>
<organism evidence="3 4">
    <name type="scientific">Pontibacillus halophilus JSM 076056 = DSM 19796</name>
    <dbReference type="NCBI Taxonomy" id="1385510"/>
    <lineage>
        <taxon>Bacteria</taxon>
        <taxon>Bacillati</taxon>
        <taxon>Bacillota</taxon>
        <taxon>Bacilli</taxon>
        <taxon>Bacillales</taxon>
        <taxon>Bacillaceae</taxon>
        <taxon>Pontibacillus</taxon>
    </lineage>
</organism>
<dbReference type="CDD" id="cd00093">
    <property type="entry name" value="HTH_XRE"/>
    <property type="match status" value="1"/>
</dbReference>
<evidence type="ECO:0000313" key="4">
    <source>
        <dbReference type="Proteomes" id="UP000030528"/>
    </source>
</evidence>
<proteinExistence type="predicted"/>
<dbReference type="PROSITE" id="PS50943">
    <property type="entry name" value="HTH_CROC1"/>
    <property type="match status" value="1"/>
</dbReference>
<dbReference type="PANTHER" id="PTHR46558:SF3">
    <property type="entry name" value="TRANSCRIPTIONAL REGULATOR"/>
    <property type="match status" value="1"/>
</dbReference>
<dbReference type="InterPro" id="IPR001387">
    <property type="entry name" value="Cro/C1-type_HTH"/>
</dbReference>
<dbReference type="Gene3D" id="1.10.260.40">
    <property type="entry name" value="lambda repressor-like DNA-binding domains"/>
    <property type="match status" value="1"/>
</dbReference>
<dbReference type="RefSeq" id="WP_026801385.1">
    <property type="nucleotide sequence ID" value="NZ_AULI01000016.1"/>
</dbReference>
<evidence type="ECO:0000259" key="2">
    <source>
        <dbReference type="PROSITE" id="PS50943"/>
    </source>
</evidence>
<reference evidence="3 4" key="1">
    <citation type="submission" date="2013-08" db="EMBL/GenBank/DDBJ databases">
        <authorList>
            <person name="Huang J."/>
            <person name="Wang G."/>
        </authorList>
    </citation>
    <scope>NUCLEOTIDE SEQUENCE [LARGE SCALE GENOMIC DNA]</scope>
    <source>
        <strain evidence="3 4">JSM 076056</strain>
    </source>
</reference>
<sequence length="118" mass="13716">MTIGENIRRYRKEQGLSEEEFAIKLRTGIATVHKLEQNELHPDTNMVLKISTVLDVPASDFMETGSEESDLGIDEEIRSLVETIGLRRAKLILRQAKDFTEEDYLHVMKMLYEIKYKN</sequence>
<gene>
    <name evidence="3" type="ORF">N781_07515</name>
</gene>
<dbReference type="SUPFAM" id="SSF47413">
    <property type="entry name" value="lambda repressor-like DNA-binding domains"/>
    <property type="match status" value="1"/>
</dbReference>
<dbReference type="GO" id="GO:0003677">
    <property type="term" value="F:DNA binding"/>
    <property type="evidence" value="ECO:0007669"/>
    <property type="project" value="UniProtKB-KW"/>
</dbReference>
<dbReference type="SMART" id="SM00530">
    <property type="entry name" value="HTH_XRE"/>
    <property type="match status" value="1"/>
</dbReference>
<accession>A0A0A5G8Y0</accession>
<dbReference type="OrthoDB" id="2168837at2"/>
<keyword evidence="1 3" id="KW-0238">DNA-binding</keyword>
<dbReference type="PANTHER" id="PTHR46558">
    <property type="entry name" value="TRACRIPTIONAL REGULATORY PROTEIN-RELATED-RELATED"/>
    <property type="match status" value="1"/>
</dbReference>
<evidence type="ECO:0000313" key="3">
    <source>
        <dbReference type="EMBL" id="KGX89601.1"/>
    </source>
</evidence>
<dbReference type="Proteomes" id="UP000030528">
    <property type="component" value="Unassembled WGS sequence"/>
</dbReference>
<dbReference type="STRING" id="1385510.GCA_000425205_03163"/>